<gene>
    <name evidence="3" type="ORF">FKY71_07450</name>
</gene>
<feature type="domain" description="KaiC" evidence="2">
    <location>
        <begin position="9"/>
        <end position="247"/>
    </location>
</feature>
<dbReference type="PANTHER" id="PTHR42926">
    <property type="match status" value="1"/>
</dbReference>
<dbReference type="InterPro" id="IPR051347">
    <property type="entry name" value="Circadian_clock_KaiC-rel"/>
</dbReference>
<feature type="compositionally biased region" description="Basic and acidic residues" evidence="1">
    <location>
        <begin position="7"/>
        <end position="22"/>
    </location>
</feature>
<dbReference type="InterPro" id="IPR003593">
    <property type="entry name" value="AAA+_ATPase"/>
</dbReference>
<dbReference type="AlphaFoldDB" id="A0A540VSE0"/>
<feature type="region of interest" description="Disordered" evidence="1">
    <location>
        <begin position="1"/>
        <end position="23"/>
    </location>
</feature>
<dbReference type="PROSITE" id="PS51146">
    <property type="entry name" value="KAIC"/>
    <property type="match status" value="2"/>
</dbReference>
<feature type="compositionally biased region" description="Basic and acidic residues" evidence="1">
    <location>
        <begin position="535"/>
        <end position="552"/>
    </location>
</feature>
<comment type="caution">
    <text evidence="3">The sequence shown here is derived from an EMBL/GenBank/DDBJ whole genome shotgun (WGS) entry which is preliminary data.</text>
</comment>
<dbReference type="Gene3D" id="3.40.50.300">
    <property type="entry name" value="P-loop containing nucleotide triphosphate hydrolases"/>
    <property type="match status" value="2"/>
</dbReference>
<dbReference type="InterPro" id="IPR027417">
    <property type="entry name" value="P-loop_NTPase"/>
</dbReference>
<dbReference type="SMART" id="SM00382">
    <property type="entry name" value="AAA"/>
    <property type="match status" value="2"/>
</dbReference>
<protein>
    <submittedName>
        <fullName evidence="3">AAA family ATPase</fullName>
    </submittedName>
</protein>
<dbReference type="Pfam" id="PF06745">
    <property type="entry name" value="ATPase"/>
    <property type="match status" value="2"/>
</dbReference>
<evidence type="ECO:0000256" key="1">
    <source>
        <dbReference type="SAM" id="MobiDB-lite"/>
    </source>
</evidence>
<evidence type="ECO:0000313" key="4">
    <source>
        <dbReference type="Proteomes" id="UP000315400"/>
    </source>
</evidence>
<feature type="region of interest" description="Disordered" evidence="1">
    <location>
        <begin position="528"/>
        <end position="567"/>
    </location>
</feature>
<dbReference type="PANTHER" id="PTHR42926:SF1">
    <property type="entry name" value="CIRCADIAN CLOCK OSCILLATOR PROTEIN KAIC 1"/>
    <property type="match status" value="1"/>
</dbReference>
<dbReference type="EMBL" id="VIFK01000046">
    <property type="protein sequence ID" value="TQE99668.1"/>
    <property type="molecule type" value="Genomic_DNA"/>
</dbReference>
<evidence type="ECO:0000259" key="2">
    <source>
        <dbReference type="PROSITE" id="PS51146"/>
    </source>
</evidence>
<accession>A0A540VSE0</accession>
<dbReference type="InterPro" id="IPR014774">
    <property type="entry name" value="KaiC-like_dom"/>
</dbReference>
<dbReference type="Proteomes" id="UP000315400">
    <property type="component" value="Unassembled WGS sequence"/>
</dbReference>
<dbReference type="SUPFAM" id="SSF52540">
    <property type="entry name" value="P-loop containing nucleoside triphosphate hydrolases"/>
    <property type="match status" value="2"/>
</dbReference>
<name>A0A540VSE0_9GAMM</name>
<dbReference type="InterPro" id="IPR010624">
    <property type="entry name" value="KaiC_dom"/>
</dbReference>
<sequence length="567" mass="62291">MTITEGTLEKRSTGRADLDHVTHGGLPAGQTTLVLGQPAAGKTVFALQILAHAVERGEGAVFVSFEELPDQIRRDAASFDWGAALIHSDRFELIDARPRIGFETAGEFDLEGLLAIVTATCRQIDAVWVVFDGVDQLLRYQADHNAVIGEVRRIDEVCAKNGWTLLLTGKTASGTDTPTHLEGTEFLLSAAILLSSRVVNQQLNRSLRVSKYRGSAHIADELPVLIDNAGISLPYHQAEENNDVEASWQRLPLGVERLDALLGGGIYRGSSLLISGRPGTAKSTLAGGFAATAAREGRKTLYISFDELEGPYVRNLESVGINLRAPIEAGLVRFQTRSAYASRVTEHFFGIRRLLDEFEPDCLVIDPVSALLKASATEGASMATERLIDVTRRRGITTVLTSLSGEGDPEGEATQGQVSNLADSWIVLDYNVRGGERNRSLSIVKSRGSAHSNQQRELLLSDEGLDLADVYEKGGEVLMGTARMSQAMEDEAINRRKRLEWKQRKMDLEQRIAQVEKERRRLSEMLELESEEQEASERLNEQNRVEIRDRRAPLGGNDADEGDAHGR</sequence>
<feature type="domain" description="KaiC" evidence="2">
    <location>
        <begin position="249"/>
        <end position="481"/>
    </location>
</feature>
<reference evidence="3 4" key="1">
    <citation type="submission" date="2019-06" db="EMBL/GenBank/DDBJ databases">
        <title>Metagenome assembled Genome of Spiribacter salinus SL48-SHIP from the microbial mat of Salt Lake 48 (Novosibirsk region, Russia).</title>
        <authorList>
            <person name="Shipova A."/>
            <person name="Rozanov A.S."/>
            <person name="Bryanskaya A.V."/>
            <person name="Peltek S.E."/>
        </authorList>
    </citation>
    <scope>NUCLEOTIDE SEQUENCE [LARGE SCALE GENOMIC DNA]</scope>
    <source>
        <strain evidence="3">SL48-SHIP-2</strain>
    </source>
</reference>
<dbReference type="PRINTS" id="PR01874">
    <property type="entry name" value="DNAREPAIRADA"/>
</dbReference>
<proteinExistence type="predicted"/>
<organism evidence="3 4">
    <name type="scientific">Spiribacter salinus</name>
    <dbReference type="NCBI Taxonomy" id="1335746"/>
    <lineage>
        <taxon>Bacteria</taxon>
        <taxon>Pseudomonadati</taxon>
        <taxon>Pseudomonadota</taxon>
        <taxon>Gammaproteobacteria</taxon>
        <taxon>Chromatiales</taxon>
        <taxon>Ectothiorhodospiraceae</taxon>
        <taxon>Spiribacter</taxon>
    </lineage>
</organism>
<dbReference type="GO" id="GO:0005524">
    <property type="term" value="F:ATP binding"/>
    <property type="evidence" value="ECO:0007669"/>
    <property type="project" value="InterPro"/>
</dbReference>
<evidence type="ECO:0000313" key="3">
    <source>
        <dbReference type="EMBL" id="TQE99668.1"/>
    </source>
</evidence>